<sequence>MKILDKLSQIRIEFTSSEVDALKKILSNHSGDYEKFAMELYDLIK</sequence>
<organism evidence="1">
    <name type="scientific">marine sediment metagenome</name>
    <dbReference type="NCBI Taxonomy" id="412755"/>
    <lineage>
        <taxon>unclassified sequences</taxon>
        <taxon>metagenomes</taxon>
        <taxon>ecological metagenomes</taxon>
    </lineage>
</organism>
<accession>A0A0F9J060</accession>
<gene>
    <name evidence="1" type="ORF">LCGC14_1816140</name>
</gene>
<dbReference type="EMBL" id="LAZR01017716">
    <property type="protein sequence ID" value="KKL99270.1"/>
    <property type="molecule type" value="Genomic_DNA"/>
</dbReference>
<proteinExistence type="predicted"/>
<protein>
    <submittedName>
        <fullName evidence="1">Uncharacterized protein</fullName>
    </submittedName>
</protein>
<comment type="caution">
    <text evidence="1">The sequence shown here is derived from an EMBL/GenBank/DDBJ whole genome shotgun (WGS) entry which is preliminary data.</text>
</comment>
<reference evidence="1" key="1">
    <citation type="journal article" date="2015" name="Nature">
        <title>Complex archaea that bridge the gap between prokaryotes and eukaryotes.</title>
        <authorList>
            <person name="Spang A."/>
            <person name="Saw J.H."/>
            <person name="Jorgensen S.L."/>
            <person name="Zaremba-Niedzwiedzka K."/>
            <person name="Martijn J."/>
            <person name="Lind A.E."/>
            <person name="van Eijk R."/>
            <person name="Schleper C."/>
            <person name="Guy L."/>
            <person name="Ettema T.J."/>
        </authorList>
    </citation>
    <scope>NUCLEOTIDE SEQUENCE</scope>
</reference>
<name>A0A0F9J060_9ZZZZ</name>
<dbReference type="AlphaFoldDB" id="A0A0F9J060"/>
<evidence type="ECO:0000313" key="1">
    <source>
        <dbReference type="EMBL" id="KKL99270.1"/>
    </source>
</evidence>